<reference evidence="1 2" key="1">
    <citation type="submission" date="2021-03" db="EMBL/GenBank/DDBJ databases">
        <title>Sequencing the genomes of 1000 actinobacteria strains.</title>
        <authorList>
            <person name="Klenk H.-P."/>
        </authorList>
    </citation>
    <scope>NUCLEOTIDE SEQUENCE [LARGE SCALE GENOMIC DNA]</scope>
    <source>
        <strain evidence="1 2">DSM 15797</strain>
    </source>
</reference>
<dbReference type="RefSeq" id="WP_209997200.1">
    <property type="nucleotide sequence ID" value="NZ_BAAAJY010000002.1"/>
</dbReference>
<gene>
    <name evidence="1" type="ORF">JOF47_001780</name>
</gene>
<organism evidence="1 2">
    <name type="scientific">Paeniglutamicibacter kerguelensis</name>
    <dbReference type="NCBI Taxonomy" id="254788"/>
    <lineage>
        <taxon>Bacteria</taxon>
        <taxon>Bacillati</taxon>
        <taxon>Actinomycetota</taxon>
        <taxon>Actinomycetes</taxon>
        <taxon>Micrococcales</taxon>
        <taxon>Micrococcaceae</taxon>
        <taxon>Paeniglutamicibacter</taxon>
    </lineage>
</organism>
<dbReference type="EMBL" id="JAGIOF010000001">
    <property type="protein sequence ID" value="MBP2386269.1"/>
    <property type="molecule type" value="Genomic_DNA"/>
</dbReference>
<dbReference type="Proteomes" id="UP001296993">
    <property type="component" value="Unassembled WGS sequence"/>
</dbReference>
<evidence type="ECO:0000313" key="2">
    <source>
        <dbReference type="Proteomes" id="UP001296993"/>
    </source>
</evidence>
<evidence type="ECO:0000313" key="1">
    <source>
        <dbReference type="EMBL" id="MBP2386269.1"/>
    </source>
</evidence>
<comment type="caution">
    <text evidence="1">The sequence shown here is derived from an EMBL/GenBank/DDBJ whole genome shotgun (WGS) entry which is preliminary data.</text>
</comment>
<accession>A0ABS4XCR7</accession>
<proteinExistence type="predicted"/>
<keyword evidence="2" id="KW-1185">Reference proteome</keyword>
<protein>
    <submittedName>
        <fullName evidence="1">Uncharacterized protein</fullName>
    </submittedName>
</protein>
<name>A0ABS4XCR7_9MICC</name>
<sequence>MGAIPGHRLIVFIHENKTTDFNLPAVAAWGAVVANRGTLPETLPDLYQLHDRNAGSATPWATYPALWHRIKLHPRKNVRPQRPNTDD</sequence>